<dbReference type="InterPro" id="IPR036259">
    <property type="entry name" value="MFS_trans_sf"/>
</dbReference>
<feature type="transmembrane region" description="Helical" evidence="7">
    <location>
        <begin position="161"/>
        <end position="192"/>
    </location>
</feature>
<comment type="subcellular location">
    <subcellularLocation>
        <location evidence="1">Cell membrane</location>
        <topology evidence="1">Multi-pass membrane protein</topology>
    </subcellularLocation>
</comment>
<keyword evidence="5 7" id="KW-1133">Transmembrane helix</keyword>
<evidence type="ECO:0000256" key="1">
    <source>
        <dbReference type="ARBA" id="ARBA00004651"/>
    </source>
</evidence>
<accession>A0ABV6M9W5</accession>
<feature type="transmembrane region" description="Helical" evidence="7">
    <location>
        <begin position="222"/>
        <end position="239"/>
    </location>
</feature>
<dbReference type="PANTHER" id="PTHR23513:SF11">
    <property type="entry name" value="STAPHYLOFERRIN A TRANSPORTER"/>
    <property type="match status" value="1"/>
</dbReference>
<feature type="transmembrane region" description="Helical" evidence="7">
    <location>
        <begin position="286"/>
        <end position="305"/>
    </location>
</feature>
<comment type="caution">
    <text evidence="9">The sequence shown here is derived from an EMBL/GenBank/DDBJ whole genome shotgun (WGS) entry which is preliminary data.</text>
</comment>
<keyword evidence="10" id="KW-1185">Reference proteome</keyword>
<feature type="transmembrane region" description="Helical" evidence="7">
    <location>
        <begin position="259"/>
        <end position="279"/>
    </location>
</feature>
<evidence type="ECO:0000259" key="8">
    <source>
        <dbReference type="PROSITE" id="PS50850"/>
    </source>
</evidence>
<proteinExistence type="predicted"/>
<dbReference type="SUPFAM" id="SSF103473">
    <property type="entry name" value="MFS general substrate transporter"/>
    <property type="match status" value="1"/>
</dbReference>
<evidence type="ECO:0000256" key="6">
    <source>
        <dbReference type="ARBA" id="ARBA00023136"/>
    </source>
</evidence>
<name>A0ABV6M9W5_9ACTN</name>
<dbReference type="Gene3D" id="1.20.1250.20">
    <property type="entry name" value="MFS general substrate transporter like domains"/>
    <property type="match status" value="1"/>
</dbReference>
<evidence type="ECO:0000256" key="4">
    <source>
        <dbReference type="ARBA" id="ARBA00022692"/>
    </source>
</evidence>
<dbReference type="Pfam" id="PF05977">
    <property type="entry name" value="MFS_3"/>
    <property type="match status" value="1"/>
</dbReference>
<feature type="transmembrane region" description="Helical" evidence="7">
    <location>
        <begin position="311"/>
        <end position="334"/>
    </location>
</feature>
<organism evidence="9 10">
    <name type="scientific">Phytohabitans kaempferiae</name>
    <dbReference type="NCBI Taxonomy" id="1620943"/>
    <lineage>
        <taxon>Bacteria</taxon>
        <taxon>Bacillati</taxon>
        <taxon>Actinomycetota</taxon>
        <taxon>Actinomycetes</taxon>
        <taxon>Micromonosporales</taxon>
        <taxon>Micromonosporaceae</taxon>
    </lineage>
</organism>
<evidence type="ECO:0000313" key="10">
    <source>
        <dbReference type="Proteomes" id="UP001589867"/>
    </source>
</evidence>
<protein>
    <submittedName>
        <fullName evidence="9">MFS transporter</fullName>
    </submittedName>
</protein>
<evidence type="ECO:0000256" key="3">
    <source>
        <dbReference type="ARBA" id="ARBA00022475"/>
    </source>
</evidence>
<dbReference type="CDD" id="cd06173">
    <property type="entry name" value="MFS_MefA_like"/>
    <property type="match status" value="1"/>
</dbReference>
<dbReference type="Proteomes" id="UP001589867">
    <property type="component" value="Unassembled WGS sequence"/>
</dbReference>
<gene>
    <name evidence="9" type="ORF">ACFFIA_28140</name>
</gene>
<dbReference type="PROSITE" id="PS50850">
    <property type="entry name" value="MFS"/>
    <property type="match status" value="1"/>
</dbReference>
<sequence length="417" mass="43195">MRVFRSTFQSLASRNLRIFFCGQAVSVVGTWLQKAAQAWLVLELTGSGSLLGITAALQQLPTLAIGLWSGLLADRLDKRRILLVTQTAAILPAATLGVLTLTGAVRLWMILGLALTAGVIEALDKPARHTFIGELVAPGQLANAVTLNNIVLNVGKVAGPALAGVLIAGAGIPLTFFLNAGSFLAVVVGLLLMRTDLIHHTAPAPRRPGQVREGLRYVRRTPALLGPLVLMAVAGTLAYEWQVTLPLLAHDTFDADPRVFGFMFSAMGLGAIVGGLALAGVLRADASALVTTGLIFSGFMLLTALSPALTVTLALLFALGAASIAFRAVASTYVQLTATPEMRGRVVALLLIAFTGTTPLGGPLIGWIGDLLGARAALAVGALGTAAAAGAAYAYVRRREAAPTVVASPVTHPMQIL</sequence>
<dbReference type="RefSeq" id="WP_377256077.1">
    <property type="nucleotide sequence ID" value="NZ_JBHLUH010000060.1"/>
</dbReference>
<feature type="transmembrane region" description="Helical" evidence="7">
    <location>
        <begin position="374"/>
        <end position="396"/>
    </location>
</feature>
<keyword evidence="6 7" id="KW-0472">Membrane</keyword>
<evidence type="ECO:0000256" key="2">
    <source>
        <dbReference type="ARBA" id="ARBA00022448"/>
    </source>
</evidence>
<dbReference type="InterPro" id="IPR020846">
    <property type="entry name" value="MFS_dom"/>
</dbReference>
<keyword evidence="2" id="KW-0813">Transport</keyword>
<feature type="transmembrane region" description="Helical" evidence="7">
    <location>
        <begin position="81"/>
        <end position="99"/>
    </location>
</feature>
<evidence type="ECO:0000313" key="9">
    <source>
        <dbReference type="EMBL" id="MFC0531522.1"/>
    </source>
</evidence>
<keyword evidence="3" id="KW-1003">Cell membrane</keyword>
<reference evidence="9 10" key="1">
    <citation type="submission" date="2024-09" db="EMBL/GenBank/DDBJ databases">
        <authorList>
            <person name="Sun Q."/>
            <person name="Mori K."/>
        </authorList>
    </citation>
    <scope>NUCLEOTIDE SEQUENCE [LARGE SCALE GENOMIC DNA]</scope>
    <source>
        <strain evidence="9 10">TBRC 3947</strain>
    </source>
</reference>
<evidence type="ECO:0000256" key="5">
    <source>
        <dbReference type="ARBA" id="ARBA00022989"/>
    </source>
</evidence>
<evidence type="ECO:0000256" key="7">
    <source>
        <dbReference type="SAM" id="Phobius"/>
    </source>
</evidence>
<dbReference type="PANTHER" id="PTHR23513">
    <property type="entry name" value="INTEGRAL MEMBRANE EFFLUX PROTEIN-RELATED"/>
    <property type="match status" value="1"/>
</dbReference>
<dbReference type="InterPro" id="IPR010290">
    <property type="entry name" value="TM_effector"/>
</dbReference>
<dbReference type="EMBL" id="JBHLUH010000060">
    <property type="protein sequence ID" value="MFC0531522.1"/>
    <property type="molecule type" value="Genomic_DNA"/>
</dbReference>
<feature type="domain" description="Major facilitator superfamily (MFS) profile" evidence="8">
    <location>
        <begin position="10"/>
        <end position="402"/>
    </location>
</feature>
<keyword evidence="4 7" id="KW-0812">Transmembrane</keyword>
<feature type="transmembrane region" description="Helical" evidence="7">
    <location>
        <begin position="346"/>
        <end position="368"/>
    </location>
</feature>